<sequence length="343" mass="38574">MPPATFFSQRKAKATKKMNSRQRPLHACGVSILAIGDIAIGKTQNIKGPLGSTLRNMANLAKFVTPLIYVIQYQWLATLAFIDDRILAAENITEKLFPPSTYVFNKIDEIVLMIVYLPDKLDGALSKYVPLIIHHVPLLEWTLQIVISKLNYLASTLVHENSSVDEKTIGVDSNYCSNNSTNEVESSASEEFLNLPVDPSSVESFPPIPEADNKGVIMAVSCSHKKKGSYKEVLLESNEKKIECDECEGKQKKIDESTEELDGSKGSYKEVLLESNEKKIEGEGKQKNFDESTQELDESMMKFNVERNENMKQNMKHDPLLELFESAWLMSPASYRNNAEKEN</sequence>
<organism evidence="1 2">
    <name type="scientific">Trifolium pratense</name>
    <name type="common">Red clover</name>
    <dbReference type="NCBI Taxonomy" id="57577"/>
    <lineage>
        <taxon>Eukaryota</taxon>
        <taxon>Viridiplantae</taxon>
        <taxon>Streptophyta</taxon>
        <taxon>Embryophyta</taxon>
        <taxon>Tracheophyta</taxon>
        <taxon>Spermatophyta</taxon>
        <taxon>Magnoliopsida</taxon>
        <taxon>eudicotyledons</taxon>
        <taxon>Gunneridae</taxon>
        <taxon>Pentapetalae</taxon>
        <taxon>rosids</taxon>
        <taxon>fabids</taxon>
        <taxon>Fabales</taxon>
        <taxon>Fabaceae</taxon>
        <taxon>Papilionoideae</taxon>
        <taxon>50 kb inversion clade</taxon>
        <taxon>NPAAA clade</taxon>
        <taxon>Hologalegina</taxon>
        <taxon>IRL clade</taxon>
        <taxon>Trifolieae</taxon>
        <taxon>Trifolium</taxon>
    </lineage>
</organism>
<reference evidence="1" key="1">
    <citation type="submission" date="2023-10" db="EMBL/GenBank/DDBJ databases">
        <authorList>
            <person name="Rodriguez Cubillos JULIANA M."/>
            <person name="De Vega J."/>
        </authorList>
    </citation>
    <scope>NUCLEOTIDE SEQUENCE</scope>
</reference>
<protein>
    <submittedName>
        <fullName evidence="1">Uncharacterized protein</fullName>
    </submittedName>
</protein>
<keyword evidence="2" id="KW-1185">Reference proteome</keyword>
<dbReference type="Proteomes" id="UP001177021">
    <property type="component" value="Unassembled WGS sequence"/>
</dbReference>
<dbReference type="EMBL" id="CASHSV030000823">
    <property type="protein sequence ID" value="CAJ2677594.1"/>
    <property type="molecule type" value="Genomic_DNA"/>
</dbReference>
<gene>
    <name evidence="1" type="ORF">MILVUS5_LOCUS40056</name>
</gene>
<evidence type="ECO:0000313" key="1">
    <source>
        <dbReference type="EMBL" id="CAJ2677594.1"/>
    </source>
</evidence>
<evidence type="ECO:0000313" key="2">
    <source>
        <dbReference type="Proteomes" id="UP001177021"/>
    </source>
</evidence>
<proteinExistence type="predicted"/>
<comment type="caution">
    <text evidence="1">The sequence shown here is derived from an EMBL/GenBank/DDBJ whole genome shotgun (WGS) entry which is preliminary data.</text>
</comment>
<accession>A0ACB0M9Z2</accession>
<name>A0ACB0M9Z2_TRIPR</name>